<organism evidence="4">
    <name type="scientific">marine metagenome</name>
    <dbReference type="NCBI Taxonomy" id="408172"/>
    <lineage>
        <taxon>unclassified sequences</taxon>
        <taxon>metagenomes</taxon>
        <taxon>ecological metagenomes</taxon>
    </lineage>
</organism>
<dbReference type="PANTHER" id="PTHR33507">
    <property type="entry name" value="INNER MEMBRANE PROTEIN YBBJ"/>
    <property type="match status" value="1"/>
</dbReference>
<keyword evidence="1" id="KW-0472">Membrane</keyword>
<feature type="transmembrane region" description="Helical" evidence="1">
    <location>
        <begin position="352"/>
        <end position="371"/>
    </location>
</feature>
<sequence>MKTKFNKLLVFILCVIFSTTLADNHNAKVYVVPIQSTIDLGIPAFVNRAIDAAENNNAELIIFDIETFGGRVDAATQVKDAISSTDIQTIAFINRRAISAGSLISLSCNKIYMTSGATIGATSVVDMSGEKQAEKSQSYMREEMAATAEQSGKNTTIARGMVDEELSFEYLVVDGDSMKVDDIEGRKEGKLITLTTELALKYKIADGTSESIEDILLDLSIENYDIITLDENWSEDLVRILTDPVVSSLLTTFGTIGIISELYSAGWGIGGTIGIICLTLALGAGYLTKLASATDLLIIFSGLTLLLVEFVAIPGFGVFGIIGLVILFYGLYLLLIPDVPVSDEIYSAALDGFAWAIVGGVIVLIMLIRLISQSKVFKKFITTDSNKATLKDNYEKRSKV</sequence>
<dbReference type="EMBL" id="UINC01060757">
    <property type="protein sequence ID" value="SVB85600.1"/>
    <property type="molecule type" value="Genomic_DNA"/>
</dbReference>
<dbReference type="SUPFAM" id="SSF52096">
    <property type="entry name" value="ClpP/crotonase"/>
    <property type="match status" value="1"/>
</dbReference>
<dbReference type="InterPro" id="IPR052165">
    <property type="entry name" value="Membrane_assoc_protease"/>
</dbReference>
<gene>
    <name evidence="4" type="ORF">METZ01_LOCUS238454</name>
</gene>
<accession>A0A382HE86</accession>
<dbReference type="GO" id="GO:0005886">
    <property type="term" value="C:plasma membrane"/>
    <property type="evidence" value="ECO:0007669"/>
    <property type="project" value="TreeGrafter"/>
</dbReference>
<name>A0A382HE86_9ZZZZ</name>
<dbReference type="Pfam" id="PF25145">
    <property type="entry name" value="NfeD1b_N"/>
    <property type="match status" value="1"/>
</dbReference>
<dbReference type="Pfam" id="PF24961">
    <property type="entry name" value="NfeD_membrane"/>
    <property type="match status" value="1"/>
</dbReference>
<dbReference type="InterPro" id="IPR056739">
    <property type="entry name" value="NfeD_membrane"/>
</dbReference>
<feature type="transmembrane region" description="Helical" evidence="1">
    <location>
        <begin position="299"/>
        <end position="332"/>
    </location>
</feature>
<reference evidence="4" key="1">
    <citation type="submission" date="2018-05" db="EMBL/GenBank/DDBJ databases">
        <authorList>
            <person name="Lanie J.A."/>
            <person name="Ng W.-L."/>
            <person name="Kazmierczak K.M."/>
            <person name="Andrzejewski T.M."/>
            <person name="Davidsen T.M."/>
            <person name="Wayne K.J."/>
            <person name="Tettelin H."/>
            <person name="Glass J.I."/>
            <person name="Rusch D."/>
            <person name="Podicherti R."/>
            <person name="Tsui H.-C.T."/>
            <person name="Winkler M.E."/>
        </authorList>
    </citation>
    <scope>NUCLEOTIDE SEQUENCE</scope>
</reference>
<keyword evidence="1" id="KW-0812">Transmembrane</keyword>
<dbReference type="AlphaFoldDB" id="A0A382HE86"/>
<protein>
    <recommendedName>
        <fullName evidence="5">NfeD-like C-terminal domain-containing protein</fullName>
    </recommendedName>
</protein>
<evidence type="ECO:0000259" key="3">
    <source>
        <dbReference type="Pfam" id="PF25145"/>
    </source>
</evidence>
<dbReference type="PANTHER" id="PTHR33507:SF3">
    <property type="entry name" value="INNER MEMBRANE PROTEIN YBBJ"/>
    <property type="match status" value="1"/>
</dbReference>
<evidence type="ECO:0000259" key="2">
    <source>
        <dbReference type="Pfam" id="PF24961"/>
    </source>
</evidence>
<dbReference type="InterPro" id="IPR029045">
    <property type="entry name" value="ClpP/crotonase-like_dom_sf"/>
</dbReference>
<proteinExistence type="predicted"/>
<dbReference type="Gene3D" id="3.90.226.10">
    <property type="entry name" value="2-enoyl-CoA Hydratase, Chain A, domain 1"/>
    <property type="match status" value="1"/>
</dbReference>
<dbReference type="InterPro" id="IPR056738">
    <property type="entry name" value="NfeD1b_N"/>
</dbReference>
<feature type="transmembrane region" description="Helical" evidence="1">
    <location>
        <begin position="265"/>
        <end position="287"/>
    </location>
</feature>
<keyword evidence="1" id="KW-1133">Transmembrane helix</keyword>
<feature type="domain" description="NfeD1b N-terminal" evidence="3">
    <location>
        <begin position="28"/>
        <end position="227"/>
    </location>
</feature>
<evidence type="ECO:0000313" key="4">
    <source>
        <dbReference type="EMBL" id="SVB85600.1"/>
    </source>
</evidence>
<evidence type="ECO:0008006" key="5">
    <source>
        <dbReference type="Google" id="ProtNLM"/>
    </source>
</evidence>
<feature type="domain" description="NfeD integral membrane" evidence="2">
    <location>
        <begin position="246"/>
        <end position="367"/>
    </location>
</feature>
<dbReference type="CDD" id="cd07021">
    <property type="entry name" value="Clp_protease_NfeD_like"/>
    <property type="match status" value="1"/>
</dbReference>
<evidence type="ECO:0000256" key="1">
    <source>
        <dbReference type="SAM" id="Phobius"/>
    </source>
</evidence>